<sequence>MLKPVKHPQTPTPQRRSVVTRLEPQATPAADESTYADMIVEYLERLHIDTVFGVPGGAIEPFLNALARSERRGGPRLVVARHECGAAFMADGYYRETGKLGVVCATTGPGATNLITGISSALADEVPILAITAQTPLPKFGKRALQESSCTAIDTVALFRHCTQFNTLISHHEQFESKLVSAIMAAHRLPRGPVHISIPSDILRTPAQIRPHIHSDLLVHDFSVSDETAIDRLCEKLGQVDTIAMYIGSGAGAASNQIMAFIELTGAAFATGPMGKTWVDETHPQYRGVYGFAGHDSAKRLFQDHEVDLVLAVGAALDELGTSGWNSDLLNTKLVHIDSSVEHFTRSPMANLHVFGNLDTIFSRLLENVATARRWGRTWRTSAGSGEANLLGNFVTLKEAEKCLSDAVPVKPQRLMSYLTFNLPTQARVFVDAGNAWSWATHYLTSPSNQGFYRLAMGYGSMAWAIGAAVGSAAGNPKAPTLCLVGDGSYLMGAQEITVAAQHKLAVVFMVLNDAALGMVMHGQNMGGQESIGWQLNRIDYAAMAEAMGIEGIVVNTPHELESLDIHRLFAKKGPTLIDVRIDRDEQPPMGDRIKGLAVNGSATPGG</sequence>
<dbReference type="GO" id="GO:0009097">
    <property type="term" value="P:isoleucine biosynthetic process"/>
    <property type="evidence" value="ECO:0007669"/>
    <property type="project" value="TreeGrafter"/>
</dbReference>
<evidence type="ECO:0000259" key="5">
    <source>
        <dbReference type="Pfam" id="PF02775"/>
    </source>
</evidence>
<dbReference type="Gene3D" id="3.40.50.970">
    <property type="match status" value="2"/>
</dbReference>
<dbReference type="CDD" id="cd07035">
    <property type="entry name" value="TPP_PYR_POX_like"/>
    <property type="match status" value="1"/>
</dbReference>
<dbReference type="GO" id="GO:0000287">
    <property type="term" value="F:magnesium ion binding"/>
    <property type="evidence" value="ECO:0007669"/>
    <property type="project" value="InterPro"/>
</dbReference>
<feature type="domain" description="Thiamine pyrophosphate enzyme TPP-binding" evidence="5">
    <location>
        <begin position="432"/>
        <end position="580"/>
    </location>
</feature>
<dbReference type="Pfam" id="PF02775">
    <property type="entry name" value="TPP_enzyme_C"/>
    <property type="match status" value="1"/>
</dbReference>
<feature type="domain" description="Thiamine pyrophosphate enzyme central" evidence="4">
    <location>
        <begin position="230"/>
        <end position="364"/>
    </location>
</feature>
<proteinExistence type="inferred from homology"/>
<protein>
    <submittedName>
        <fullName evidence="7">Thiamine pyrophosphate-binding protein</fullName>
    </submittedName>
</protein>
<accession>A0A545U5B6</accession>
<dbReference type="InterPro" id="IPR012000">
    <property type="entry name" value="Thiamin_PyroP_enz_cen_dom"/>
</dbReference>
<dbReference type="GO" id="GO:0003984">
    <property type="term" value="F:acetolactate synthase activity"/>
    <property type="evidence" value="ECO:0007669"/>
    <property type="project" value="TreeGrafter"/>
</dbReference>
<dbReference type="Pfam" id="PF00205">
    <property type="entry name" value="TPP_enzyme_M"/>
    <property type="match status" value="1"/>
</dbReference>
<gene>
    <name evidence="7" type="ORF">FKG94_03825</name>
</gene>
<evidence type="ECO:0000259" key="6">
    <source>
        <dbReference type="Pfam" id="PF02776"/>
    </source>
</evidence>
<keyword evidence="8" id="KW-1185">Reference proteome</keyword>
<dbReference type="GO" id="GO:0050660">
    <property type="term" value="F:flavin adenine dinucleotide binding"/>
    <property type="evidence" value="ECO:0007669"/>
    <property type="project" value="TreeGrafter"/>
</dbReference>
<reference evidence="7 8" key="1">
    <citation type="submission" date="2019-06" db="EMBL/GenBank/DDBJ databases">
        <title>Whole genome sequence for Cellvibrionaceae sp. R142.</title>
        <authorList>
            <person name="Wang G."/>
        </authorList>
    </citation>
    <scope>NUCLEOTIDE SEQUENCE [LARGE SCALE GENOMIC DNA]</scope>
    <source>
        <strain evidence="7 8">R142</strain>
    </source>
</reference>
<dbReference type="SUPFAM" id="SSF52467">
    <property type="entry name" value="DHS-like NAD/FAD-binding domain"/>
    <property type="match status" value="1"/>
</dbReference>
<comment type="caution">
    <text evidence="7">The sequence shown here is derived from an EMBL/GenBank/DDBJ whole genome shotgun (WGS) entry which is preliminary data.</text>
</comment>
<dbReference type="InterPro" id="IPR029035">
    <property type="entry name" value="DHS-like_NAD/FAD-binding_dom"/>
</dbReference>
<dbReference type="InterPro" id="IPR000399">
    <property type="entry name" value="TPP-bd_CS"/>
</dbReference>
<dbReference type="GO" id="GO:0009099">
    <property type="term" value="P:L-valine biosynthetic process"/>
    <property type="evidence" value="ECO:0007669"/>
    <property type="project" value="TreeGrafter"/>
</dbReference>
<evidence type="ECO:0000259" key="4">
    <source>
        <dbReference type="Pfam" id="PF00205"/>
    </source>
</evidence>
<dbReference type="InterPro" id="IPR011766">
    <property type="entry name" value="TPP_enzyme_TPP-bd"/>
</dbReference>
<keyword evidence="2 3" id="KW-0786">Thiamine pyrophosphate</keyword>
<dbReference type="Gene3D" id="3.40.50.1220">
    <property type="entry name" value="TPP-binding domain"/>
    <property type="match status" value="1"/>
</dbReference>
<dbReference type="InterPro" id="IPR029061">
    <property type="entry name" value="THDP-binding"/>
</dbReference>
<comment type="similarity">
    <text evidence="1 3">Belongs to the TPP enzyme family.</text>
</comment>
<dbReference type="GO" id="GO:0030976">
    <property type="term" value="F:thiamine pyrophosphate binding"/>
    <property type="evidence" value="ECO:0007669"/>
    <property type="project" value="InterPro"/>
</dbReference>
<dbReference type="InterPro" id="IPR045229">
    <property type="entry name" value="TPP_enz"/>
</dbReference>
<evidence type="ECO:0000313" key="7">
    <source>
        <dbReference type="EMBL" id="TQV84661.1"/>
    </source>
</evidence>
<dbReference type="RefSeq" id="WP_142902867.1">
    <property type="nucleotide sequence ID" value="NZ_ML660088.1"/>
</dbReference>
<evidence type="ECO:0000256" key="2">
    <source>
        <dbReference type="ARBA" id="ARBA00023052"/>
    </source>
</evidence>
<dbReference type="SUPFAM" id="SSF52518">
    <property type="entry name" value="Thiamin diphosphate-binding fold (THDP-binding)"/>
    <property type="match status" value="2"/>
</dbReference>
<dbReference type="GO" id="GO:0005948">
    <property type="term" value="C:acetolactate synthase complex"/>
    <property type="evidence" value="ECO:0007669"/>
    <property type="project" value="TreeGrafter"/>
</dbReference>
<dbReference type="OrthoDB" id="9785953at2"/>
<evidence type="ECO:0000313" key="8">
    <source>
        <dbReference type="Proteomes" id="UP000319732"/>
    </source>
</evidence>
<dbReference type="PANTHER" id="PTHR18968">
    <property type="entry name" value="THIAMINE PYROPHOSPHATE ENZYMES"/>
    <property type="match status" value="1"/>
</dbReference>
<evidence type="ECO:0000256" key="3">
    <source>
        <dbReference type="RuleBase" id="RU362132"/>
    </source>
</evidence>
<dbReference type="PROSITE" id="PS00187">
    <property type="entry name" value="TPP_ENZYMES"/>
    <property type="match status" value="1"/>
</dbReference>
<name>A0A545U5B6_9GAMM</name>
<feature type="domain" description="Thiamine pyrophosphate enzyme N-terminal TPP-binding" evidence="6">
    <location>
        <begin position="34"/>
        <end position="147"/>
    </location>
</feature>
<dbReference type="PANTHER" id="PTHR18968:SF167">
    <property type="entry name" value="ACETOLACTATE SYNTHASE LARGE SUBUNIT ILVB2-RELATED"/>
    <property type="match status" value="1"/>
</dbReference>
<dbReference type="Pfam" id="PF02776">
    <property type="entry name" value="TPP_enzyme_N"/>
    <property type="match status" value="1"/>
</dbReference>
<dbReference type="FunFam" id="3.40.50.970:FF:000007">
    <property type="entry name" value="Acetolactate synthase"/>
    <property type="match status" value="1"/>
</dbReference>
<dbReference type="EMBL" id="VHSG01000005">
    <property type="protein sequence ID" value="TQV84661.1"/>
    <property type="molecule type" value="Genomic_DNA"/>
</dbReference>
<dbReference type="Proteomes" id="UP000319732">
    <property type="component" value="Unassembled WGS sequence"/>
</dbReference>
<dbReference type="AlphaFoldDB" id="A0A545U5B6"/>
<dbReference type="InterPro" id="IPR012001">
    <property type="entry name" value="Thiamin_PyroP_enz_TPP-bd_dom"/>
</dbReference>
<organism evidence="7 8">
    <name type="scientific">Exilibacterium tricleocarpae</name>
    <dbReference type="NCBI Taxonomy" id="2591008"/>
    <lineage>
        <taxon>Bacteria</taxon>
        <taxon>Pseudomonadati</taxon>
        <taxon>Pseudomonadota</taxon>
        <taxon>Gammaproteobacteria</taxon>
        <taxon>Cellvibrionales</taxon>
        <taxon>Cellvibrionaceae</taxon>
        <taxon>Exilibacterium</taxon>
    </lineage>
</organism>
<dbReference type="CDD" id="cd00568">
    <property type="entry name" value="TPP_enzymes"/>
    <property type="match status" value="1"/>
</dbReference>
<evidence type="ECO:0000256" key="1">
    <source>
        <dbReference type="ARBA" id="ARBA00007812"/>
    </source>
</evidence>